<dbReference type="RefSeq" id="XP_009824628.1">
    <property type="nucleotide sequence ID" value="XM_009826326.1"/>
</dbReference>
<dbReference type="GeneID" id="20804608"/>
<keyword evidence="1" id="KW-0812">Transmembrane</keyword>
<proteinExistence type="predicted"/>
<keyword evidence="1" id="KW-0472">Membrane</keyword>
<sequence length="187" mass="20942">MCWLNDMAKTAKPIARTTNATPSLFRNDYSVYSGAHCPSNLLDAVMRWFLTSFACMISASVVLSNFGLRRPYQTCGRAYVALFLAYVTILIFWFQSDVVYTYRVDLIINLAIDHTIVWVHIVRPIVVEFVQSPSSTTILNPAMHQGIARVLSAYLHSKEGFGLCLAGSGSDTRWPLKATPSTIWVEL</sequence>
<reference evidence="2" key="1">
    <citation type="submission" date="2013-12" db="EMBL/GenBank/DDBJ databases">
        <title>The Genome Sequence of Aphanomyces astaci APO3.</title>
        <authorList>
            <consortium name="The Broad Institute Genomics Platform"/>
            <person name="Russ C."/>
            <person name="Tyler B."/>
            <person name="van West P."/>
            <person name="Dieguez-Uribeondo J."/>
            <person name="Young S.K."/>
            <person name="Zeng Q."/>
            <person name="Gargeya S."/>
            <person name="Fitzgerald M."/>
            <person name="Abouelleil A."/>
            <person name="Alvarado L."/>
            <person name="Chapman S.B."/>
            <person name="Gainer-Dewar J."/>
            <person name="Goldberg J."/>
            <person name="Griggs A."/>
            <person name="Gujja S."/>
            <person name="Hansen M."/>
            <person name="Howarth C."/>
            <person name="Imamovic A."/>
            <person name="Ireland A."/>
            <person name="Larimer J."/>
            <person name="McCowan C."/>
            <person name="Murphy C."/>
            <person name="Pearson M."/>
            <person name="Poon T.W."/>
            <person name="Priest M."/>
            <person name="Roberts A."/>
            <person name="Saif S."/>
            <person name="Shea T."/>
            <person name="Sykes S."/>
            <person name="Wortman J."/>
            <person name="Nusbaum C."/>
            <person name="Birren B."/>
        </authorList>
    </citation>
    <scope>NUCLEOTIDE SEQUENCE [LARGE SCALE GENOMIC DNA]</scope>
    <source>
        <strain evidence="2">APO3</strain>
    </source>
</reference>
<protein>
    <submittedName>
        <fullName evidence="2">Uncharacterized protein</fullName>
    </submittedName>
</protein>
<dbReference type="EMBL" id="KI913117">
    <property type="protein sequence ID" value="ETV86155.1"/>
    <property type="molecule type" value="Genomic_DNA"/>
</dbReference>
<feature type="transmembrane region" description="Helical" evidence="1">
    <location>
        <begin position="78"/>
        <end position="94"/>
    </location>
</feature>
<evidence type="ECO:0000256" key="1">
    <source>
        <dbReference type="SAM" id="Phobius"/>
    </source>
</evidence>
<accession>W4H3J2</accession>
<gene>
    <name evidence="2" type="ORF">H257_02612</name>
</gene>
<evidence type="ECO:0000313" key="2">
    <source>
        <dbReference type="EMBL" id="ETV86156.1"/>
    </source>
</evidence>
<dbReference type="VEuPathDB" id="FungiDB:H257_02612"/>
<dbReference type="RefSeq" id="XP_009824627.1">
    <property type="nucleotide sequence ID" value="XM_009826325.1"/>
</dbReference>
<organism evidence="2">
    <name type="scientific">Aphanomyces astaci</name>
    <name type="common">Crayfish plague agent</name>
    <dbReference type="NCBI Taxonomy" id="112090"/>
    <lineage>
        <taxon>Eukaryota</taxon>
        <taxon>Sar</taxon>
        <taxon>Stramenopiles</taxon>
        <taxon>Oomycota</taxon>
        <taxon>Saprolegniomycetes</taxon>
        <taxon>Saprolegniales</taxon>
        <taxon>Verrucalvaceae</taxon>
        <taxon>Aphanomyces</taxon>
    </lineage>
</organism>
<name>W4H3J2_APHAT</name>
<dbReference type="EMBL" id="KI913117">
    <property type="protein sequence ID" value="ETV86156.1"/>
    <property type="molecule type" value="Genomic_DNA"/>
</dbReference>
<dbReference type="AlphaFoldDB" id="W4H3J2"/>
<keyword evidence="1" id="KW-1133">Transmembrane helix</keyword>
<feature type="transmembrane region" description="Helical" evidence="1">
    <location>
        <begin position="48"/>
        <end position="66"/>
    </location>
</feature>